<reference evidence="2" key="2">
    <citation type="submission" date="2020-06" db="EMBL/GenBank/DDBJ databases">
        <authorList>
            <person name="Sheffer M."/>
        </authorList>
    </citation>
    <scope>NUCLEOTIDE SEQUENCE</scope>
</reference>
<protein>
    <submittedName>
        <fullName evidence="2">Uncharacterized protein</fullName>
    </submittedName>
</protein>
<comment type="caution">
    <text evidence="2">The sequence shown here is derived from an EMBL/GenBank/DDBJ whole genome shotgun (WGS) entry which is preliminary data.</text>
</comment>
<proteinExistence type="predicted"/>
<feature type="chain" id="PRO_5035944710" evidence="1">
    <location>
        <begin position="24"/>
        <end position="92"/>
    </location>
</feature>
<accession>A0A8T0E3V1</accession>
<evidence type="ECO:0000313" key="2">
    <source>
        <dbReference type="EMBL" id="KAF8763934.1"/>
    </source>
</evidence>
<dbReference type="EMBL" id="JABXBU010002231">
    <property type="protein sequence ID" value="KAF8763934.1"/>
    <property type="molecule type" value="Genomic_DNA"/>
</dbReference>
<evidence type="ECO:0000313" key="3">
    <source>
        <dbReference type="Proteomes" id="UP000807504"/>
    </source>
</evidence>
<keyword evidence="3" id="KW-1185">Reference proteome</keyword>
<evidence type="ECO:0000256" key="1">
    <source>
        <dbReference type="SAM" id="SignalP"/>
    </source>
</evidence>
<gene>
    <name evidence="2" type="ORF">HNY73_022062</name>
</gene>
<reference evidence="2" key="1">
    <citation type="journal article" date="2020" name="bioRxiv">
        <title>Chromosome-level reference genome of the European wasp spider Argiope bruennichi: a resource for studies on range expansion and evolutionary adaptation.</title>
        <authorList>
            <person name="Sheffer M.M."/>
            <person name="Hoppe A."/>
            <person name="Krehenwinkel H."/>
            <person name="Uhl G."/>
            <person name="Kuss A.W."/>
            <person name="Jensen L."/>
            <person name="Jensen C."/>
            <person name="Gillespie R.G."/>
            <person name="Hoff K.J."/>
            <person name="Prost S."/>
        </authorList>
    </citation>
    <scope>NUCLEOTIDE SEQUENCE</scope>
</reference>
<organism evidence="2 3">
    <name type="scientific">Argiope bruennichi</name>
    <name type="common">Wasp spider</name>
    <name type="synonym">Aranea bruennichi</name>
    <dbReference type="NCBI Taxonomy" id="94029"/>
    <lineage>
        <taxon>Eukaryota</taxon>
        <taxon>Metazoa</taxon>
        <taxon>Ecdysozoa</taxon>
        <taxon>Arthropoda</taxon>
        <taxon>Chelicerata</taxon>
        <taxon>Arachnida</taxon>
        <taxon>Araneae</taxon>
        <taxon>Araneomorphae</taxon>
        <taxon>Entelegynae</taxon>
        <taxon>Araneoidea</taxon>
        <taxon>Araneidae</taxon>
        <taxon>Argiope</taxon>
    </lineage>
</organism>
<sequence length="92" mass="10844">MYNPQQSTLWLLLCAELQEFFLSVWIGGGRRFSSNKTARGGFHVQNKDLLLYIGYRPDIDCFPKRYLNLLGARRSQTKYCDIYRLCLSEEQE</sequence>
<keyword evidence="1" id="KW-0732">Signal</keyword>
<dbReference type="Proteomes" id="UP000807504">
    <property type="component" value="Unassembled WGS sequence"/>
</dbReference>
<feature type="signal peptide" evidence="1">
    <location>
        <begin position="1"/>
        <end position="23"/>
    </location>
</feature>
<name>A0A8T0E3V1_ARGBR</name>
<dbReference type="AlphaFoldDB" id="A0A8T0E3V1"/>